<evidence type="ECO:0000256" key="5">
    <source>
        <dbReference type="ARBA" id="ARBA00023136"/>
    </source>
</evidence>
<keyword evidence="9" id="KW-1185">Reference proteome</keyword>
<keyword evidence="5 7" id="KW-0472">Membrane</keyword>
<organism evidence="8 9">
    <name type="scientific">Funneliformis geosporum</name>
    <dbReference type="NCBI Taxonomy" id="1117311"/>
    <lineage>
        <taxon>Eukaryota</taxon>
        <taxon>Fungi</taxon>
        <taxon>Fungi incertae sedis</taxon>
        <taxon>Mucoromycota</taxon>
        <taxon>Glomeromycotina</taxon>
        <taxon>Glomeromycetes</taxon>
        <taxon>Glomerales</taxon>
        <taxon>Glomeraceae</taxon>
        <taxon>Funneliformis</taxon>
    </lineage>
</organism>
<evidence type="ECO:0000256" key="2">
    <source>
        <dbReference type="ARBA" id="ARBA00022692"/>
    </source>
</evidence>
<evidence type="ECO:0000256" key="6">
    <source>
        <dbReference type="ARBA" id="ARBA00023180"/>
    </source>
</evidence>
<dbReference type="GO" id="GO:0016020">
    <property type="term" value="C:membrane"/>
    <property type="evidence" value="ECO:0007669"/>
    <property type="project" value="UniProtKB-SubCell"/>
</dbReference>
<dbReference type="AlphaFoldDB" id="A0A9W4SIC1"/>
<gene>
    <name evidence="8" type="ORF">FWILDA_LOCUS4780</name>
</gene>
<accession>A0A9W4SIC1</accession>
<evidence type="ECO:0000256" key="1">
    <source>
        <dbReference type="ARBA" id="ARBA00004606"/>
    </source>
</evidence>
<comment type="subcellular location">
    <subcellularLocation>
        <location evidence="1">Membrane</location>
        <topology evidence="1">Single-pass type II membrane protein</topology>
    </subcellularLocation>
</comment>
<dbReference type="Proteomes" id="UP001153678">
    <property type="component" value="Unassembled WGS sequence"/>
</dbReference>
<dbReference type="EMBL" id="CAMKVN010000749">
    <property type="protein sequence ID" value="CAI2170840.1"/>
    <property type="molecule type" value="Genomic_DNA"/>
</dbReference>
<evidence type="ECO:0000256" key="7">
    <source>
        <dbReference type="SAM" id="Phobius"/>
    </source>
</evidence>
<keyword evidence="6" id="KW-0325">Glycoprotein</keyword>
<keyword evidence="3" id="KW-0735">Signal-anchor</keyword>
<dbReference type="Pfam" id="PF13896">
    <property type="entry name" value="Glyco_transf_49"/>
    <property type="match status" value="2"/>
</dbReference>
<evidence type="ECO:0000313" key="8">
    <source>
        <dbReference type="EMBL" id="CAI2170840.1"/>
    </source>
</evidence>
<dbReference type="GO" id="GO:0042285">
    <property type="term" value="F:xylosyltransferase activity"/>
    <property type="evidence" value="ECO:0007669"/>
    <property type="project" value="TreeGrafter"/>
</dbReference>
<evidence type="ECO:0000256" key="4">
    <source>
        <dbReference type="ARBA" id="ARBA00022989"/>
    </source>
</evidence>
<name>A0A9W4SIC1_9GLOM</name>
<keyword evidence="2 7" id="KW-0812">Transmembrane</keyword>
<comment type="caution">
    <text evidence="8">The sequence shown here is derived from an EMBL/GenBank/DDBJ whole genome shotgun (WGS) entry which is preliminary data.</text>
</comment>
<dbReference type="InterPro" id="IPR051292">
    <property type="entry name" value="Xyl/GlcA_transferase"/>
</dbReference>
<feature type="transmembrane region" description="Helical" evidence="7">
    <location>
        <begin position="37"/>
        <end position="55"/>
    </location>
</feature>
<dbReference type="OrthoDB" id="3056235at2759"/>
<keyword evidence="4 7" id="KW-1133">Transmembrane helix</keyword>
<reference evidence="8" key="1">
    <citation type="submission" date="2022-08" db="EMBL/GenBank/DDBJ databases">
        <authorList>
            <person name="Kallberg Y."/>
            <person name="Tangrot J."/>
            <person name="Rosling A."/>
        </authorList>
    </citation>
    <scope>NUCLEOTIDE SEQUENCE</scope>
    <source>
        <strain evidence="8">Wild A</strain>
    </source>
</reference>
<dbReference type="PANTHER" id="PTHR12270:SF25">
    <property type="entry name" value="GLYCOSYLTRANSFERASE-LIKE PROTEIN LARGE"/>
    <property type="match status" value="1"/>
</dbReference>
<proteinExistence type="predicted"/>
<evidence type="ECO:0000313" key="9">
    <source>
        <dbReference type="Proteomes" id="UP001153678"/>
    </source>
</evidence>
<protein>
    <submittedName>
        <fullName evidence="8">8586_t:CDS:1</fullName>
    </submittedName>
</protein>
<evidence type="ECO:0000256" key="3">
    <source>
        <dbReference type="ARBA" id="ARBA00022968"/>
    </source>
</evidence>
<dbReference type="GO" id="GO:0015020">
    <property type="term" value="F:glucuronosyltransferase activity"/>
    <property type="evidence" value="ECO:0007669"/>
    <property type="project" value="TreeGrafter"/>
</dbReference>
<dbReference type="GO" id="GO:0035269">
    <property type="term" value="P:protein O-linked glycosylation via mannose"/>
    <property type="evidence" value="ECO:0007669"/>
    <property type="project" value="TreeGrafter"/>
</dbReference>
<dbReference type="PANTHER" id="PTHR12270">
    <property type="entry name" value="GLYCOSYLTRANSFERASE-RELATED"/>
    <property type="match status" value="1"/>
</dbReference>
<sequence>MSLFNKSYSQLPGGTTAPSRSPKTYFLWFWKSKLAKYILLLYMVFSIIFSISQLVKYTFGNYGIYLPETPEHQPTKPIFRTYDTHQNSPLSEMTNKHRFSKIHTYSPHSLTDSIHPYYIRAQSNFNPDDITVITFVTNNRLDELVRLAELWQGPISATLHIPSKIGLTDPLIVETINSLKKIYKSKPNLKNQIDIHLITGPSSSLNETLLPTPTNFHMNVARFFARTEFVFFLDFDTWPNSETHSNIKRYTDLLSKNNILILPTFMFVGNTTKYQLPQNKDDVVNLVNQHKLGLQDYGWEVNSGPTCLENWLKAIKLFNVEEYELHYRPNFVISKGEQTPWCSERFDDNKAACVFEIYLSGAELYVDPDNFLIQHHFNPDSHLVNYEDPHWQKVINSRMYANFSREVCIQYARMFVAMNLWTTSIADHVKQECQRVLAGWGSGLIKK</sequence>